<sequence>MNKFFYYALSLFTVLLLQCTTEEVVVPANQKVQFSVSVSSSDPGGRVSQALPEGASVKISITNNAGPVLTNEQINLLKVGDGYITEPFELKAGAYAVSDFMIVKGTEVLYATPKQGSPLASSVSNPLPFSFVVTANGVSNIGMQVISVNAKAPEDFGYVSFGVDIVQPLQIAVFAPGNGSTKLIAGRAEIVDGSKIVQTVALEAKINTISFAGDADRTYTLNVYDVDGNKIFTRTFTYNSLIEELDGAPLKVMATPVLRFKFVDHGTSETPLRFTLEGEGEVVIEGPAEFAGRRQLPLHFTDVVLTEGYHEVTITGDIDKITTIESFSYNGGIETVEGLQYVTSLQRFSPGGYFNDDLDLSYNTQLSDLDLFWVRLPNWFTLPENHQIRSFSLEAFGNPDAHLITREEFDIIVNNIHHNAIEKNITGGRFYASPIEEISTSAHNKLIELRDTYGWNIDMDGYYL</sequence>
<dbReference type="RefSeq" id="WP_254156855.1">
    <property type="nucleotide sequence ID" value="NZ_JAHESD010000081.1"/>
</dbReference>
<evidence type="ECO:0000313" key="2">
    <source>
        <dbReference type="Proteomes" id="UP000772618"/>
    </source>
</evidence>
<proteinExistence type="predicted"/>
<keyword evidence="2" id="KW-1185">Reference proteome</keyword>
<gene>
    <name evidence="1" type="ORF">KK060_22445</name>
</gene>
<accession>A0ABS5VXD6</accession>
<protein>
    <submittedName>
        <fullName evidence="1">Uncharacterized protein</fullName>
    </submittedName>
</protein>
<organism evidence="1 2">
    <name type="scientific">Chryseosolibacter indicus</name>
    <dbReference type="NCBI Taxonomy" id="2782351"/>
    <lineage>
        <taxon>Bacteria</taxon>
        <taxon>Pseudomonadati</taxon>
        <taxon>Bacteroidota</taxon>
        <taxon>Cytophagia</taxon>
        <taxon>Cytophagales</taxon>
        <taxon>Chryseotaleaceae</taxon>
        <taxon>Chryseosolibacter</taxon>
    </lineage>
</organism>
<name>A0ABS5VXD6_9BACT</name>
<evidence type="ECO:0000313" key="1">
    <source>
        <dbReference type="EMBL" id="MBT1706068.1"/>
    </source>
</evidence>
<dbReference type="Proteomes" id="UP000772618">
    <property type="component" value="Unassembled WGS sequence"/>
</dbReference>
<comment type="caution">
    <text evidence="1">The sequence shown here is derived from an EMBL/GenBank/DDBJ whole genome shotgun (WGS) entry which is preliminary data.</text>
</comment>
<reference evidence="1 2" key="1">
    <citation type="submission" date="2021-05" db="EMBL/GenBank/DDBJ databases">
        <title>A Polyphasic approach of four new species of the genus Ohtaekwangia: Ohtaekwangia histidinii sp. nov., Ohtaekwangia cretensis sp. nov., Ohtaekwangia indiensis sp. nov., Ohtaekwangia reichenbachii sp. nov. from diverse environment.</title>
        <authorList>
            <person name="Octaviana S."/>
        </authorList>
    </citation>
    <scope>NUCLEOTIDE SEQUENCE [LARGE SCALE GENOMIC DNA]</scope>
    <source>
        <strain evidence="1 2">PWU20</strain>
    </source>
</reference>
<dbReference type="EMBL" id="JAHESD010000081">
    <property type="protein sequence ID" value="MBT1706068.1"/>
    <property type="molecule type" value="Genomic_DNA"/>
</dbReference>